<keyword evidence="13" id="KW-1185">Reference proteome</keyword>
<dbReference type="EC" id="5.2.1.8" evidence="10"/>
<evidence type="ECO:0000313" key="12">
    <source>
        <dbReference type="EMBL" id="GLS04906.1"/>
    </source>
</evidence>
<dbReference type="InterPro" id="IPR001179">
    <property type="entry name" value="PPIase_FKBP_dom"/>
</dbReference>
<reference evidence="13" key="1">
    <citation type="journal article" date="2019" name="Int. J. Syst. Evol. Microbiol.">
        <title>The Global Catalogue of Microorganisms (GCM) 10K type strain sequencing project: providing services to taxonomists for standard genome sequencing and annotation.</title>
        <authorList>
            <consortium name="The Broad Institute Genomics Platform"/>
            <consortium name="The Broad Institute Genome Sequencing Center for Infectious Disease"/>
            <person name="Wu L."/>
            <person name="Ma J."/>
        </authorList>
    </citation>
    <scope>NUCLEOTIDE SEQUENCE [LARGE SCALE GENOMIC DNA]</scope>
    <source>
        <strain evidence="13">NBRC 104970</strain>
    </source>
</reference>
<evidence type="ECO:0000256" key="5">
    <source>
        <dbReference type="ARBA" id="ARBA00023110"/>
    </source>
</evidence>
<evidence type="ECO:0000256" key="3">
    <source>
        <dbReference type="ARBA" id="ARBA00006577"/>
    </source>
</evidence>
<comment type="catalytic activity">
    <reaction evidence="1 9 10">
        <text>[protein]-peptidylproline (omega=180) = [protein]-peptidylproline (omega=0)</text>
        <dbReference type="Rhea" id="RHEA:16237"/>
        <dbReference type="Rhea" id="RHEA-COMP:10747"/>
        <dbReference type="Rhea" id="RHEA-COMP:10748"/>
        <dbReference type="ChEBI" id="CHEBI:83833"/>
        <dbReference type="ChEBI" id="CHEBI:83834"/>
        <dbReference type="EC" id="5.2.1.8"/>
    </reaction>
</comment>
<evidence type="ECO:0000256" key="4">
    <source>
        <dbReference type="ARBA" id="ARBA00022490"/>
    </source>
</evidence>
<evidence type="ECO:0000256" key="1">
    <source>
        <dbReference type="ARBA" id="ARBA00000971"/>
    </source>
</evidence>
<comment type="subcellular location">
    <subcellularLocation>
        <location evidence="2">Cytoplasm</location>
    </subcellularLocation>
</comment>
<evidence type="ECO:0000256" key="7">
    <source>
        <dbReference type="ARBA" id="ARBA00023235"/>
    </source>
</evidence>
<evidence type="ECO:0000256" key="2">
    <source>
        <dbReference type="ARBA" id="ARBA00004496"/>
    </source>
</evidence>
<comment type="function">
    <text evidence="8">Also involved in hydrogenase metallocenter assembly, probably by participating in the nickel insertion step. This function in hydrogenase biosynthesis requires chaperone activity and the presence of the metal-binding domain, but not PPIase activity.</text>
</comment>
<dbReference type="InterPro" id="IPR046357">
    <property type="entry name" value="PPIase_dom_sf"/>
</dbReference>
<comment type="similarity">
    <text evidence="3 10">Belongs to the FKBP-type PPIase family.</text>
</comment>
<protein>
    <recommendedName>
        <fullName evidence="10">Peptidyl-prolyl cis-trans isomerase</fullName>
        <ecNumber evidence="10">5.2.1.8</ecNumber>
    </recommendedName>
</protein>
<sequence length="159" mass="17683">MQIAKDTVVTLHYEMFDAEGNSLDKTEEPIAYLHGGYDNILPLVEEALEGKAVGDSIDVTMQPEEAFGEFEPELVRTEEKSVFPMEVELGMMFEADDPETGDVLLFRVTEVDGNKVTVDANHPFAGQTVRFVGKVEEVRKAEPEEITHGHVHGAHGHHH</sequence>
<dbReference type="SUPFAM" id="SSF54534">
    <property type="entry name" value="FKBP-like"/>
    <property type="match status" value="1"/>
</dbReference>
<name>A0ABQ6BU96_9NEIS</name>
<dbReference type="EMBL" id="BSOZ01000029">
    <property type="protein sequence ID" value="GLS04906.1"/>
    <property type="molecule type" value="Genomic_DNA"/>
</dbReference>
<dbReference type="Gene3D" id="3.10.50.40">
    <property type="match status" value="1"/>
</dbReference>
<evidence type="ECO:0000256" key="8">
    <source>
        <dbReference type="ARBA" id="ARBA00037071"/>
    </source>
</evidence>
<dbReference type="GO" id="GO:0016853">
    <property type="term" value="F:isomerase activity"/>
    <property type="evidence" value="ECO:0007669"/>
    <property type="project" value="UniProtKB-KW"/>
</dbReference>
<proteinExistence type="inferred from homology"/>
<evidence type="ECO:0000313" key="13">
    <source>
        <dbReference type="Proteomes" id="UP001156836"/>
    </source>
</evidence>
<dbReference type="Proteomes" id="UP001156836">
    <property type="component" value="Unassembled WGS sequence"/>
</dbReference>
<evidence type="ECO:0000256" key="9">
    <source>
        <dbReference type="PROSITE-ProRule" id="PRU00277"/>
    </source>
</evidence>
<dbReference type="PROSITE" id="PS50059">
    <property type="entry name" value="FKBP_PPIASE"/>
    <property type="match status" value="1"/>
</dbReference>
<dbReference type="RefSeq" id="WP_018748697.1">
    <property type="nucleotide sequence ID" value="NZ_BAABUF010000012.1"/>
</dbReference>
<gene>
    <name evidence="12" type="primary">slyD</name>
    <name evidence="12" type="ORF">GCM10007860_20540</name>
</gene>
<evidence type="ECO:0000256" key="6">
    <source>
        <dbReference type="ARBA" id="ARBA00023186"/>
    </source>
</evidence>
<feature type="domain" description="PPIase FKBP-type" evidence="11">
    <location>
        <begin position="6"/>
        <end position="93"/>
    </location>
</feature>
<organism evidence="12 13">
    <name type="scientific">Chitiniphilus shinanonensis</name>
    <dbReference type="NCBI Taxonomy" id="553088"/>
    <lineage>
        <taxon>Bacteria</taxon>
        <taxon>Pseudomonadati</taxon>
        <taxon>Pseudomonadota</taxon>
        <taxon>Betaproteobacteria</taxon>
        <taxon>Neisseriales</taxon>
        <taxon>Chitinibacteraceae</taxon>
        <taxon>Chitiniphilus</taxon>
    </lineage>
</organism>
<comment type="caution">
    <text evidence="12">The sequence shown here is derived from an EMBL/GenBank/DDBJ whole genome shotgun (WGS) entry which is preliminary data.</text>
</comment>
<evidence type="ECO:0000259" key="11">
    <source>
        <dbReference type="PROSITE" id="PS50059"/>
    </source>
</evidence>
<keyword evidence="5 9" id="KW-0697">Rotamase</keyword>
<evidence type="ECO:0000256" key="10">
    <source>
        <dbReference type="RuleBase" id="RU003915"/>
    </source>
</evidence>
<keyword evidence="4" id="KW-0963">Cytoplasm</keyword>
<dbReference type="PANTHER" id="PTHR47861:SF3">
    <property type="entry name" value="FKBP-TYPE PEPTIDYL-PROLYL CIS-TRANS ISOMERASE SLYD"/>
    <property type="match status" value="1"/>
</dbReference>
<accession>A0ABQ6BU96</accession>
<dbReference type="Pfam" id="PF00254">
    <property type="entry name" value="FKBP_C"/>
    <property type="match status" value="1"/>
</dbReference>
<keyword evidence="7 9" id="KW-0413">Isomerase</keyword>
<dbReference type="PANTHER" id="PTHR47861">
    <property type="entry name" value="FKBP-TYPE PEPTIDYL-PROLYL CIS-TRANS ISOMERASE SLYD"/>
    <property type="match status" value="1"/>
</dbReference>
<keyword evidence="6" id="KW-0143">Chaperone</keyword>